<dbReference type="Gene3D" id="1.50.10.10">
    <property type="match status" value="1"/>
</dbReference>
<dbReference type="Pfam" id="PF03632">
    <property type="entry name" value="Glyco_hydro_65m"/>
    <property type="match status" value="1"/>
</dbReference>
<evidence type="ECO:0000313" key="11">
    <source>
        <dbReference type="Proteomes" id="UP000310066"/>
    </source>
</evidence>
<evidence type="ECO:0000256" key="2">
    <source>
        <dbReference type="ARBA" id="ARBA00006768"/>
    </source>
</evidence>
<dbReference type="GO" id="GO:0009277">
    <property type="term" value="C:fungal-type cell wall"/>
    <property type="evidence" value="ECO:0007669"/>
    <property type="project" value="TreeGrafter"/>
</dbReference>
<feature type="domain" description="Glycoside hydrolase family 65 N-terminal" evidence="9">
    <location>
        <begin position="405"/>
        <end position="665"/>
    </location>
</feature>
<dbReference type="InterPro" id="IPR011013">
    <property type="entry name" value="Gal_mutarotase_sf_dom"/>
</dbReference>
<comment type="caution">
    <text evidence="10">The sequence shown here is derived from an EMBL/GenBank/DDBJ whole genome shotgun (WGS) entry which is preliminary data.</text>
</comment>
<dbReference type="OrthoDB" id="200349at2759"/>
<evidence type="ECO:0000259" key="9">
    <source>
        <dbReference type="Pfam" id="PF03636"/>
    </source>
</evidence>
<feature type="region of interest" description="Disordered" evidence="6">
    <location>
        <begin position="235"/>
        <end position="257"/>
    </location>
</feature>
<dbReference type="InterPro" id="IPR008928">
    <property type="entry name" value="6-hairpin_glycosidase_sf"/>
</dbReference>
<feature type="transmembrane region" description="Helical" evidence="7">
    <location>
        <begin position="261"/>
        <end position="283"/>
    </location>
</feature>
<name>A0A4U0VFQ4_9PEZI</name>
<dbReference type="STRING" id="329885.A0A4U0VFQ4"/>
<gene>
    <name evidence="10" type="ORF">B0A54_01343</name>
</gene>
<dbReference type="GO" id="GO:0004555">
    <property type="term" value="F:alpha,alpha-trehalase activity"/>
    <property type="evidence" value="ECO:0007669"/>
    <property type="project" value="UniProtKB-EC"/>
</dbReference>
<evidence type="ECO:0000256" key="3">
    <source>
        <dbReference type="ARBA" id="ARBA00012757"/>
    </source>
</evidence>
<keyword evidence="7" id="KW-1133">Transmembrane helix</keyword>
<organism evidence="10 11">
    <name type="scientific">Friedmanniomyces endolithicus</name>
    <dbReference type="NCBI Taxonomy" id="329885"/>
    <lineage>
        <taxon>Eukaryota</taxon>
        <taxon>Fungi</taxon>
        <taxon>Dikarya</taxon>
        <taxon>Ascomycota</taxon>
        <taxon>Pezizomycotina</taxon>
        <taxon>Dothideomycetes</taxon>
        <taxon>Dothideomycetidae</taxon>
        <taxon>Mycosphaerellales</taxon>
        <taxon>Teratosphaeriaceae</taxon>
        <taxon>Friedmanniomyces</taxon>
    </lineage>
</organism>
<keyword evidence="5" id="KW-0325">Glycoprotein</keyword>
<comment type="similarity">
    <text evidence="2">Belongs to the glycosyl hydrolase 65 family.</text>
</comment>
<dbReference type="SUPFAM" id="SSF74650">
    <property type="entry name" value="Galactose mutarotase-like"/>
    <property type="match status" value="1"/>
</dbReference>
<sequence>MAQIMPSSTATSPTTGVLGPLVTIFTPPAWCTLNVAECEDTCTVAWRSQSCISTGASNAYACAPTTTNGAPSPFQEFPYSPGLVCPSGLFTSGIATYGSAGTWTPFPTMTPGETAAVCCPSGYSPPNPQENNCVSIGFAPTNFFVVSCEDNGDSTGSTGSPAYITLPQTQTATLTATAATGTASISTSVATSWLFSANAVQLRWQSKDLSLNISFSSGAVTTTPSPQLITTSSAQGITSSTQQTSNPSSPPPSGLSTGAEAGIGVGIGLLAVAVLIGFLVWCLRRRKSRAESPVSPSHAPLYSDLRGGHEPGELAGRPVYELDEQRNPHEADSKAVHVAGHERQEMDGGERYLTTSSTLSRAFALFAAASSLLPTAQATIYQSRFNGTTWDDANWRVTTTDLIPGKYQSRMSLANGYLGINLAAVGPFFEIDSPADINGWPLFDRRQTFATIAGFWDREVRVNGTNFAWLYQYGTGESVISGVPHWAGLHVQVGEDLLDASVSADQISRFSSTLDVGAGTMSWSYTWSPASEVAIDIEYTMMVHKLYVNQAAVQLKMTASRDVNASVIDLLDGDCAVRTNFVGKGYESAHPTIWTAVSPVGVSNVTAYIASSMVGDDSCNSASRASYNMTSVIGTNSSSIAQTMNVALKAGKTSIVTKYVGGASTDAFSDPKSTAMNGSWSGAAEGFSAMLELQIKEWATVLPPDSVDSYRLANGTIPDNPEILELQITAYTNAYYLLQNTVGANAIQAAGNNTMLDVNSISVGGLGSSSYAGWIFWDAEVWMAPGLVVAHPQAAEQIANYRVKLLPQAKTNLQYAGVESGTVNQTGRFSPDGAAYPWISGRYGNCTGAGPCFDYEYHLGGDIGLELYNYYTVTGDTDFFKQELFPIYDAIAQFYADALTYNQTIDKYELLNATDPDEYANFERNVGYTMVLMKTHIETANTLRSRLGMTPNSTWATIASKIIVPVYNPANIILEYATMNNTVQVKQADVVLIDDFLNFPNNQSLSDLDYYAGKQSNNGPGMTYGVFSVVANEISPSGCSSYTYDIEGSAPYIRGPWFQFSEQLTDNFNTNGGTHPAFPFLTGHGGANRVAVFGYLGLKLMLDSFNVNPSLPPQITDLTYRTIYWQGHPIKAASNQTHTTLTRPALTPSLPNANATFATAAIPITIGVPGESQFGNTTTYHLLPNTTLTLSNRRIGSIKTVPGNIAQCQPATSPQDYLPGQFPFAAVDGAVSTRWQPSQSNISSSLTVSLPGPFVPITAVEFDWAQAPPQSYSVTFSNSSSGAVVNVTSSSSVAISAAYNAATAYEIVAYSSNTTNVTLGTAVWSGDFATLTIRGNRALEGTADAGNGTGATVAEFVLVAAGGGNVVGRRGVKAWVA</sequence>
<accession>A0A4U0VFQ4</accession>
<dbReference type="Proteomes" id="UP000310066">
    <property type="component" value="Unassembled WGS sequence"/>
</dbReference>
<dbReference type="InterPro" id="IPR008979">
    <property type="entry name" value="Galactose-bd-like_sf"/>
</dbReference>
<keyword evidence="7" id="KW-0472">Membrane</keyword>
<evidence type="ECO:0000313" key="10">
    <source>
        <dbReference type="EMBL" id="TKA47854.1"/>
    </source>
</evidence>
<evidence type="ECO:0000256" key="5">
    <source>
        <dbReference type="ARBA" id="ARBA00023180"/>
    </source>
</evidence>
<dbReference type="EMBL" id="NAJP01000004">
    <property type="protein sequence ID" value="TKA47854.1"/>
    <property type="molecule type" value="Genomic_DNA"/>
</dbReference>
<feature type="transmembrane region" description="Helical" evidence="7">
    <location>
        <begin position="352"/>
        <end position="373"/>
    </location>
</feature>
<dbReference type="InterPro" id="IPR012341">
    <property type="entry name" value="6hp_glycosidase-like_sf"/>
</dbReference>
<keyword evidence="7" id="KW-0812">Transmembrane</keyword>
<dbReference type="GO" id="GO:0005993">
    <property type="term" value="P:trehalose catabolic process"/>
    <property type="evidence" value="ECO:0007669"/>
    <property type="project" value="TreeGrafter"/>
</dbReference>
<dbReference type="PANTHER" id="PTHR11051:SF8">
    <property type="entry name" value="PROTEIN-GLUCOSYLGALACTOSYLHYDROXYLYSINE GLUCOSIDASE"/>
    <property type="match status" value="1"/>
</dbReference>
<dbReference type="Pfam" id="PF03636">
    <property type="entry name" value="Glyco_hydro_65N"/>
    <property type="match status" value="1"/>
</dbReference>
<dbReference type="FunFam" id="1.50.10.10:FF:000032">
    <property type="entry name" value="Vacuolar acid trehalase"/>
    <property type="match status" value="1"/>
</dbReference>
<proteinExistence type="inferred from homology"/>
<dbReference type="SUPFAM" id="SSF48208">
    <property type="entry name" value="Six-hairpin glycosidases"/>
    <property type="match status" value="1"/>
</dbReference>
<dbReference type="PANTHER" id="PTHR11051">
    <property type="entry name" value="GLYCOSYL HYDROLASE-RELATED"/>
    <property type="match status" value="1"/>
</dbReference>
<dbReference type="EC" id="3.2.1.28" evidence="3"/>
<keyword evidence="4" id="KW-0378">Hydrolase</keyword>
<evidence type="ECO:0000259" key="8">
    <source>
        <dbReference type="Pfam" id="PF03632"/>
    </source>
</evidence>
<feature type="domain" description="Glycoside hydrolase family 65 central catalytic" evidence="8">
    <location>
        <begin position="755"/>
        <end position="976"/>
    </location>
</feature>
<dbReference type="InterPro" id="IPR005196">
    <property type="entry name" value="Glyco_hydro_65_N"/>
</dbReference>
<feature type="compositionally biased region" description="Low complexity" evidence="6">
    <location>
        <begin position="238"/>
        <end position="247"/>
    </location>
</feature>
<dbReference type="GO" id="GO:0030246">
    <property type="term" value="F:carbohydrate binding"/>
    <property type="evidence" value="ECO:0007669"/>
    <property type="project" value="InterPro"/>
</dbReference>
<reference evidence="10 11" key="1">
    <citation type="submission" date="2017-03" db="EMBL/GenBank/DDBJ databases">
        <title>Genomes of endolithic fungi from Antarctica.</title>
        <authorList>
            <person name="Coleine C."/>
            <person name="Masonjones S."/>
            <person name="Stajich J.E."/>
        </authorList>
    </citation>
    <scope>NUCLEOTIDE SEQUENCE [LARGE SCALE GENOMIC DNA]</scope>
    <source>
        <strain evidence="10 11">CCFEE 5311</strain>
    </source>
</reference>
<dbReference type="Gene3D" id="2.70.98.40">
    <property type="entry name" value="Glycoside hydrolase, family 65, N-terminal domain"/>
    <property type="match status" value="1"/>
</dbReference>
<dbReference type="SUPFAM" id="SSF49785">
    <property type="entry name" value="Galactose-binding domain-like"/>
    <property type="match status" value="1"/>
</dbReference>
<dbReference type="InterPro" id="IPR037018">
    <property type="entry name" value="GH65_N"/>
</dbReference>
<dbReference type="InterPro" id="IPR005195">
    <property type="entry name" value="Glyco_hydro_65_M"/>
</dbReference>
<evidence type="ECO:0000256" key="6">
    <source>
        <dbReference type="SAM" id="MobiDB-lite"/>
    </source>
</evidence>
<dbReference type="Gene3D" id="2.60.120.260">
    <property type="entry name" value="Galactose-binding domain-like"/>
    <property type="match status" value="1"/>
</dbReference>
<evidence type="ECO:0000256" key="7">
    <source>
        <dbReference type="SAM" id="Phobius"/>
    </source>
</evidence>
<protein>
    <recommendedName>
        <fullName evidence="3">alpha,alpha-trehalase</fullName>
        <ecNumber evidence="3">3.2.1.28</ecNumber>
    </recommendedName>
</protein>
<evidence type="ECO:0000256" key="1">
    <source>
        <dbReference type="ARBA" id="ARBA00001576"/>
    </source>
</evidence>
<feature type="region of interest" description="Disordered" evidence="6">
    <location>
        <begin position="292"/>
        <end position="315"/>
    </location>
</feature>
<evidence type="ECO:0000256" key="4">
    <source>
        <dbReference type="ARBA" id="ARBA00022801"/>
    </source>
</evidence>
<comment type="catalytic activity">
    <reaction evidence="1">
        <text>alpha,alpha-trehalose + H2O = alpha-D-glucose + beta-D-glucose</text>
        <dbReference type="Rhea" id="RHEA:32675"/>
        <dbReference type="ChEBI" id="CHEBI:15377"/>
        <dbReference type="ChEBI" id="CHEBI:15903"/>
        <dbReference type="ChEBI" id="CHEBI:16551"/>
        <dbReference type="ChEBI" id="CHEBI:17925"/>
        <dbReference type="EC" id="3.2.1.28"/>
    </reaction>
</comment>